<feature type="transmembrane region" description="Helical" evidence="2">
    <location>
        <begin position="198"/>
        <end position="220"/>
    </location>
</feature>
<dbReference type="GO" id="GO:0038038">
    <property type="term" value="C:G protein-coupled receptor homodimeric complex"/>
    <property type="evidence" value="ECO:0007669"/>
    <property type="project" value="TreeGrafter"/>
</dbReference>
<dbReference type="Proteomes" id="UP000799428">
    <property type="component" value="Unassembled WGS sequence"/>
</dbReference>
<dbReference type="Gene3D" id="1.10.287.920">
    <property type="entry name" value="Pheromone alpha factor receptor"/>
    <property type="match status" value="1"/>
</dbReference>
<dbReference type="InterPro" id="IPR000366">
    <property type="entry name" value="GPCR_STE2"/>
</dbReference>
<dbReference type="PANTHER" id="PTHR28009:SF1">
    <property type="entry name" value="PHEROMONE ALPHA FACTOR RECEPTOR"/>
    <property type="match status" value="1"/>
</dbReference>
<proteinExistence type="predicted"/>
<gene>
    <name evidence="3" type="ORF">K504DRAFT_378322</name>
</gene>
<feature type="compositionally biased region" description="Polar residues" evidence="1">
    <location>
        <begin position="314"/>
        <end position="338"/>
    </location>
</feature>
<dbReference type="PRINTS" id="PR00250">
    <property type="entry name" value="GPCRSTE2"/>
</dbReference>
<dbReference type="AlphaFoldDB" id="A0A6G1KCC2"/>
<feature type="transmembrane region" description="Helical" evidence="2">
    <location>
        <begin position="269"/>
        <end position="290"/>
    </location>
</feature>
<dbReference type="PANTHER" id="PTHR28009">
    <property type="entry name" value="PHEROMONE ALPHA FACTOR RECEPTOR"/>
    <property type="match status" value="1"/>
</dbReference>
<feature type="transmembrane region" description="Helical" evidence="2">
    <location>
        <begin position="241"/>
        <end position="263"/>
    </location>
</feature>
<dbReference type="InterPro" id="IPR027458">
    <property type="entry name" value="STE2_TM1-TM2_sf"/>
</dbReference>
<feature type="transmembrane region" description="Helical" evidence="2">
    <location>
        <begin position="159"/>
        <end position="178"/>
    </location>
</feature>
<evidence type="ECO:0000313" key="3">
    <source>
        <dbReference type="EMBL" id="KAF2710007.1"/>
    </source>
</evidence>
<dbReference type="EMBL" id="MU005769">
    <property type="protein sequence ID" value="KAF2710007.1"/>
    <property type="molecule type" value="Genomic_DNA"/>
</dbReference>
<keyword evidence="2" id="KW-0472">Membrane</keyword>
<keyword evidence="2" id="KW-0812">Transmembrane</keyword>
<feature type="transmembrane region" description="Helical" evidence="2">
    <location>
        <begin position="49"/>
        <end position="67"/>
    </location>
</feature>
<organism evidence="3 4">
    <name type="scientific">Pleomassaria siparia CBS 279.74</name>
    <dbReference type="NCBI Taxonomy" id="1314801"/>
    <lineage>
        <taxon>Eukaryota</taxon>
        <taxon>Fungi</taxon>
        <taxon>Dikarya</taxon>
        <taxon>Ascomycota</taxon>
        <taxon>Pezizomycotina</taxon>
        <taxon>Dothideomycetes</taxon>
        <taxon>Pleosporomycetidae</taxon>
        <taxon>Pleosporales</taxon>
        <taxon>Pleomassariaceae</taxon>
        <taxon>Pleomassaria</taxon>
    </lineage>
</organism>
<evidence type="ECO:0000256" key="2">
    <source>
        <dbReference type="SAM" id="Phobius"/>
    </source>
</evidence>
<dbReference type="CDD" id="cd14939">
    <property type="entry name" value="7tmD_STE2"/>
    <property type="match status" value="1"/>
</dbReference>
<evidence type="ECO:0000256" key="1">
    <source>
        <dbReference type="SAM" id="MobiDB-lite"/>
    </source>
</evidence>
<sequence>MCGNAGRPANFDPYKQHFKLLMSNGTELDVNMAQIDFMRLYGIRLGIEYGSQIGASFVLLAMLLLLTRREKRKSLIFVTNIVCLLVNAVRCICYCLYLTGNWFNPFLFLSDDFSRITTADTAQTIATTTMTTLLYICVMVSLSLQVWIVCITTQKNQRILIMGGTTVIALLAVGVRFAVTVISNQMTMINRTMSGYGFLLNTNTVLTTAAIWVYCCVFTFKLGIALMQRRRLGLVQFGPMQIIFIMGCQTMVVPAIFSCLQFYDRIPELGSFTPTIVCISLPLSAIWAGIATNDSHVAASGADAHQRLLRAQFGRTQSTSGTDHSTESGEMTRSSTLYTKDLNDPDSPTTTFKEKGSVESQGIQVQSDWRVDSGEPSSNYSTTT</sequence>
<feature type="compositionally biased region" description="Polar residues" evidence="1">
    <location>
        <begin position="358"/>
        <end position="367"/>
    </location>
</feature>
<evidence type="ECO:0000313" key="4">
    <source>
        <dbReference type="Proteomes" id="UP000799428"/>
    </source>
</evidence>
<protein>
    <submittedName>
        <fullName evidence="3">Uncharacterized protein</fullName>
    </submittedName>
</protein>
<keyword evidence="4" id="KW-1185">Reference proteome</keyword>
<name>A0A6G1KCC2_9PLEO</name>
<dbReference type="GO" id="GO:0004932">
    <property type="term" value="F:mating-type factor pheromone receptor activity"/>
    <property type="evidence" value="ECO:0007669"/>
    <property type="project" value="InterPro"/>
</dbReference>
<accession>A0A6G1KCC2</accession>
<keyword evidence="2" id="KW-1133">Transmembrane helix</keyword>
<feature type="compositionally biased region" description="Polar residues" evidence="1">
    <location>
        <begin position="375"/>
        <end position="384"/>
    </location>
</feature>
<feature type="region of interest" description="Disordered" evidence="1">
    <location>
        <begin position="313"/>
        <end position="384"/>
    </location>
</feature>
<dbReference type="OrthoDB" id="5402633at2759"/>
<feature type="transmembrane region" description="Helical" evidence="2">
    <location>
        <begin position="74"/>
        <end position="99"/>
    </location>
</feature>
<reference evidence="3" key="1">
    <citation type="journal article" date="2020" name="Stud. Mycol.">
        <title>101 Dothideomycetes genomes: a test case for predicting lifestyles and emergence of pathogens.</title>
        <authorList>
            <person name="Haridas S."/>
            <person name="Albert R."/>
            <person name="Binder M."/>
            <person name="Bloem J."/>
            <person name="Labutti K."/>
            <person name="Salamov A."/>
            <person name="Andreopoulos B."/>
            <person name="Baker S."/>
            <person name="Barry K."/>
            <person name="Bills G."/>
            <person name="Bluhm B."/>
            <person name="Cannon C."/>
            <person name="Castanera R."/>
            <person name="Culley D."/>
            <person name="Daum C."/>
            <person name="Ezra D."/>
            <person name="Gonzalez J."/>
            <person name="Henrissat B."/>
            <person name="Kuo A."/>
            <person name="Liang C."/>
            <person name="Lipzen A."/>
            <person name="Lutzoni F."/>
            <person name="Magnuson J."/>
            <person name="Mondo S."/>
            <person name="Nolan M."/>
            <person name="Ohm R."/>
            <person name="Pangilinan J."/>
            <person name="Park H.-J."/>
            <person name="Ramirez L."/>
            <person name="Alfaro M."/>
            <person name="Sun H."/>
            <person name="Tritt A."/>
            <person name="Yoshinaga Y."/>
            <person name="Zwiers L.-H."/>
            <person name="Turgeon B."/>
            <person name="Goodwin S."/>
            <person name="Spatafora J."/>
            <person name="Crous P."/>
            <person name="Grigoriev I."/>
        </authorList>
    </citation>
    <scope>NUCLEOTIDE SEQUENCE</scope>
    <source>
        <strain evidence="3">CBS 279.74</strain>
    </source>
</reference>
<dbReference type="Pfam" id="PF02116">
    <property type="entry name" value="STE2"/>
    <property type="match status" value="1"/>
</dbReference>
<dbReference type="GO" id="GO:0000750">
    <property type="term" value="P:pheromone-dependent signal transduction involved in conjugation with cellular fusion"/>
    <property type="evidence" value="ECO:0007669"/>
    <property type="project" value="TreeGrafter"/>
</dbReference>
<feature type="transmembrane region" description="Helical" evidence="2">
    <location>
        <begin position="133"/>
        <end position="152"/>
    </location>
</feature>